<accession>A0A1R2BTP7</accession>
<evidence type="ECO:0000313" key="1">
    <source>
        <dbReference type="EMBL" id="OMJ80126.1"/>
    </source>
</evidence>
<sequence>MREVGLYALIFGVNKTVKKFGYDEKLVKQWVIKAFDDPFVKVIREIIRESITQVGKNQTSKIFKISCATLQKFIDESKIVDKTADNRLEEEMWYAAERII</sequence>
<organism evidence="1 2">
    <name type="scientific">Stentor coeruleus</name>
    <dbReference type="NCBI Taxonomy" id="5963"/>
    <lineage>
        <taxon>Eukaryota</taxon>
        <taxon>Sar</taxon>
        <taxon>Alveolata</taxon>
        <taxon>Ciliophora</taxon>
        <taxon>Postciliodesmatophora</taxon>
        <taxon>Heterotrichea</taxon>
        <taxon>Heterotrichida</taxon>
        <taxon>Stentoridae</taxon>
        <taxon>Stentor</taxon>
    </lineage>
</organism>
<gene>
    <name evidence="1" type="ORF">SteCoe_19667</name>
</gene>
<comment type="caution">
    <text evidence="1">The sequence shown here is derived from an EMBL/GenBank/DDBJ whole genome shotgun (WGS) entry which is preliminary data.</text>
</comment>
<dbReference type="Proteomes" id="UP000187209">
    <property type="component" value="Unassembled WGS sequence"/>
</dbReference>
<proteinExistence type="predicted"/>
<dbReference type="EMBL" id="MPUH01000437">
    <property type="protein sequence ID" value="OMJ80126.1"/>
    <property type="molecule type" value="Genomic_DNA"/>
</dbReference>
<name>A0A1R2BTP7_9CILI</name>
<evidence type="ECO:0000313" key="2">
    <source>
        <dbReference type="Proteomes" id="UP000187209"/>
    </source>
</evidence>
<reference evidence="1 2" key="1">
    <citation type="submission" date="2016-11" db="EMBL/GenBank/DDBJ databases">
        <title>The macronuclear genome of Stentor coeruleus: a giant cell with tiny introns.</title>
        <authorList>
            <person name="Slabodnick M."/>
            <person name="Ruby J.G."/>
            <person name="Reiff S.B."/>
            <person name="Swart E.C."/>
            <person name="Gosai S."/>
            <person name="Prabakaran S."/>
            <person name="Witkowska E."/>
            <person name="Larue G.E."/>
            <person name="Fisher S."/>
            <person name="Freeman R.M."/>
            <person name="Gunawardena J."/>
            <person name="Chu W."/>
            <person name="Stover N.A."/>
            <person name="Gregory B.D."/>
            <person name="Nowacki M."/>
            <person name="Derisi J."/>
            <person name="Roy S.W."/>
            <person name="Marshall W.F."/>
            <person name="Sood P."/>
        </authorList>
    </citation>
    <scope>NUCLEOTIDE SEQUENCE [LARGE SCALE GENOMIC DNA]</scope>
    <source>
        <strain evidence="1">WM001</strain>
    </source>
</reference>
<keyword evidence="2" id="KW-1185">Reference proteome</keyword>
<dbReference type="AlphaFoldDB" id="A0A1R2BTP7"/>
<protein>
    <submittedName>
        <fullName evidence="1">Uncharacterized protein</fullName>
    </submittedName>
</protein>